<dbReference type="InterPro" id="IPR044492">
    <property type="entry name" value="P_typ_ATPase_HD_dom"/>
</dbReference>
<accession>A0A9D1IPB0</accession>
<dbReference type="Pfam" id="PF00702">
    <property type="entry name" value="Hydrolase"/>
    <property type="match status" value="1"/>
</dbReference>
<dbReference type="Gene3D" id="1.20.1110.10">
    <property type="entry name" value="Calcium-transporting ATPase, transmembrane domain"/>
    <property type="match status" value="1"/>
</dbReference>
<feature type="transmembrane region" description="Helical" evidence="6">
    <location>
        <begin position="614"/>
        <end position="636"/>
    </location>
</feature>
<proteinExistence type="predicted"/>
<reference evidence="8" key="1">
    <citation type="submission" date="2020-10" db="EMBL/GenBank/DDBJ databases">
        <authorList>
            <person name="Gilroy R."/>
        </authorList>
    </citation>
    <scope>NUCLEOTIDE SEQUENCE</scope>
    <source>
        <strain evidence="8">CHK193-30670</strain>
    </source>
</reference>
<dbReference type="SUPFAM" id="SSF56784">
    <property type="entry name" value="HAD-like"/>
    <property type="match status" value="1"/>
</dbReference>
<dbReference type="PANTHER" id="PTHR42861">
    <property type="entry name" value="CALCIUM-TRANSPORTING ATPASE"/>
    <property type="match status" value="1"/>
</dbReference>
<dbReference type="NCBIfam" id="TIGR01494">
    <property type="entry name" value="ATPase_P-type"/>
    <property type="match status" value="2"/>
</dbReference>
<keyword evidence="4 6" id="KW-1133">Transmembrane helix</keyword>
<dbReference type="EMBL" id="DVMT01000048">
    <property type="protein sequence ID" value="HIU40590.1"/>
    <property type="molecule type" value="Genomic_DNA"/>
</dbReference>
<dbReference type="Gene3D" id="3.40.1110.10">
    <property type="entry name" value="Calcium-transporting ATPase, cytoplasmic domain N"/>
    <property type="match status" value="1"/>
</dbReference>
<dbReference type="InterPro" id="IPR023299">
    <property type="entry name" value="ATPase_P-typ_cyto_dom_N"/>
</dbReference>
<feature type="domain" description="P-type ATPase A" evidence="7">
    <location>
        <begin position="96"/>
        <end position="192"/>
    </location>
</feature>
<keyword evidence="2 6" id="KW-0812">Transmembrane</keyword>
<dbReference type="SUPFAM" id="SSF81665">
    <property type="entry name" value="Calcium ATPase, transmembrane domain M"/>
    <property type="match status" value="1"/>
</dbReference>
<gene>
    <name evidence="8" type="ORF">IAB68_04755</name>
</gene>
<feature type="transmembrane region" description="Helical" evidence="6">
    <location>
        <begin position="682"/>
        <end position="700"/>
    </location>
</feature>
<protein>
    <submittedName>
        <fullName evidence="8">HAD-IC family P-type ATPase</fullName>
    </submittedName>
</protein>
<dbReference type="Gene3D" id="3.40.50.1000">
    <property type="entry name" value="HAD superfamily/HAD-like"/>
    <property type="match status" value="1"/>
</dbReference>
<dbReference type="InterPro" id="IPR036412">
    <property type="entry name" value="HAD-like_sf"/>
</dbReference>
<dbReference type="GO" id="GO:0005524">
    <property type="term" value="F:ATP binding"/>
    <property type="evidence" value="ECO:0007669"/>
    <property type="project" value="InterPro"/>
</dbReference>
<evidence type="ECO:0000256" key="5">
    <source>
        <dbReference type="ARBA" id="ARBA00023136"/>
    </source>
</evidence>
<evidence type="ECO:0000313" key="8">
    <source>
        <dbReference type="EMBL" id="HIU40590.1"/>
    </source>
</evidence>
<dbReference type="PRINTS" id="PR00119">
    <property type="entry name" value="CATATPASE"/>
</dbReference>
<comment type="subcellular location">
    <subcellularLocation>
        <location evidence="1">Membrane</location>
        <topology evidence="1">Multi-pass membrane protein</topology>
    </subcellularLocation>
</comment>
<dbReference type="Gene3D" id="2.70.150.10">
    <property type="entry name" value="Calcium-transporting ATPase, cytoplasmic transduction domain A"/>
    <property type="match status" value="1"/>
</dbReference>
<comment type="caution">
    <text evidence="8">The sequence shown here is derived from an EMBL/GenBank/DDBJ whole genome shotgun (WGS) entry which is preliminary data.</text>
</comment>
<feature type="transmembrane region" description="Helical" evidence="6">
    <location>
        <begin position="736"/>
        <end position="758"/>
    </location>
</feature>
<reference evidence="8" key="2">
    <citation type="journal article" date="2021" name="PeerJ">
        <title>Extensive microbial diversity within the chicken gut microbiome revealed by metagenomics and culture.</title>
        <authorList>
            <person name="Gilroy R."/>
            <person name="Ravi A."/>
            <person name="Getino M."/>
            <person name="Pursley I."/>
            <person name="Horton D.L."/>
            <person name="Alikhan N.F."/>
            <person name="Baker D."/>
            <person name="Gharbi K."/>
            <person name="Hall N."/>
            <person name="Watson M."/>
            <person name="Adriaenssens E.M."/>
            <person name="Foster-Nyarko E."/>
            <person name="Jarju S."/>
            <person name="Secka A."/>
            <person name="Antonio M."/>
            <person name="Oren A."/>
            <person name="Chaudhuri R.R."/>
            <person name="La Ragione R."/>
            <person name="Hildebrand F."/>
            <person name="Pallen M.J."/>
        </authorList>
    </citation>
    <scope>NUCLEOTIDE SEQUENCE</scope>
    <source>
        <strain evidence="8">CHK193-30670</strain>
    </source>
</reference>
<dbReference type="InterPro" id="IPR008250">
    <property type="entry name" value="ATPase_P-typ_transduc_dom_A_sf"/>
</dbReference>
<dbReference type="SFLD" id="SFLDS00003">
    <property type="entry name" value="Haloacid_Dehalogenase"/>
    <property type="match status" value="1"/>
</dbReference>
<evidence type="ECO:0000313" key="9">
    <source>
        <dbReference type="Proteomes" id="UP000824074"/>
    </source>
</evidence>
<sequence length="777" mass="85804">MLDRKTGLTKDEVKQRINAGKVNYDTTTPSKSIKQILIENTCTLFNFINIVLGIAIVIVGSYKNLLFLGVVICNTLISTVQEIRAKKIVDKLSVISSSKAKVIRDGALNEIHINDIVLDDLIIYELGNQVVADSKIVEGYCEVNESFITGESKTIFKKEGDTLLSGSFIVSGNAKARVIHVGLDNYTSIISHDAKEMKKEVNSEIMRSLNKIVKYVSIALVPIGILLLLRQFSIDGNTTTNAVTSVVAALIAMIPEGLILLVSTVLAISVLRLSKHNVLVQDLYSLETLARVDTLCLDKTGTITEGKMEVVDVIPLNNHKMSDIDNAMEIISTNLNDKNPTFNAINEKYGNNSSVKAVKNINFSSERKYSGVILKDCSFIMGAPEFVLEEDLKKYERKIDELSSCYRVLVLVKTDVIKDNKLPKFKEVLALILIHDKIRPDAINTISYFIGNDVNIKVISGDSVSTVRSIAKEVGIEVTGCYDAREITNDTDINSVVEENNVFARVKPDQKRMLIKALKNNGHVVAMTGDGVNDVLALKESDCGIAINDGADAARNVSELVLLDSNFDAMPEVVKEGRRTINNVERSATLFLSKTIYASLLAVLFLFINYTYPFIPIQMTLINSLTIGIPAFILALEPNHSRVKGKFFINVISKAIPSGITTVVNILLLVFVASLINLPNEETSTCAVIITAYTAILLIYRISKPLNLLRKSLLTLITIVLLLMILTPIGRSVFSLVWLSPNALLILLPLMYISTRLFKLLSNLLSMLIKKKSNWFI</sequence>
<evidence type="ECO:0000256" key="2">
    <source>
        <dbReference type="ARBA" id="ARBA00022692"/>
    </source>
</evidence>
<evidence type="ECO:0000256" key="3">
    <source>
        <dbReference type="ARBA" id="ARBA00022967"/>
    </source>
</evidence>
<evidence type="ECO:0000259" key="7">
    <source>
        <dbReference type="Pfam" id="PF00122"/>
    </source>
</evidence>
<keyword evidence="5 6" id="KW-0472">Membrane</keyword>
<dbReference type="SUPFAM" id="SSF81653">
    <property type="entry name" value="Calcium ATPase, transduction domain A"/>
    <property type="match status" value="1"/>
</dbReference>
<evidence type="ECO:0000256" key="4">
    <source>
        <dbReference type="ARBA" id="ARBA00022989"/>
    </source>
</evidence>
<dbReference type="PRINTS" id="PR00120">
    <property type="entry name" value="HATPASE"/>
</dbReference>
<feature type="transmembrane region" description="Helical" evidence="6">
    <location>
        <begin position="212"/>
        <end position="234"/>
    </location>
</feature>
<feature type="transmembrane region" description="Helical" evidence="6">
    <location>
        <begin position="712"/>
        <end position="730"/>
    </location>
</feature>
<name>A0A9D1IPB0_9FIRM</name>
<organism evidence="8 9">
    <name type="scientific">Candidatus Aphodocola excrementigallinarum</name>
    <dbReference type="NCBI Taxonomy" id="2840670"/>
    <lineage>
        <taxon>Bacteria</taxon>
        <taxon>Bacillati</taxon>
        <taxon>Bacillota</taxon>
        <taxon>Bacilli</taxon>
        <taxon>Candidatus Aphodocola</taxon>
    </lineage>
</organism>
<keyword evidence="3" id="KW-1278">Translocase</keyword>
<dbReference type="Pfam" id="PF00122">
    <property type="entry name" value="E1-E2_ATPase"/>
    <property type="match status" value="1"/>
</dbReference>
<dbReference type="SFLD" id="SFLDF00027">
    <property type="entry name" value="p-type_atpase"/>
    <property type="match status" value="1"/>
</dbReference>
<feature type="transmembrane region" description="Helical" evidence="6">
    <location>
        <begin position="246"/>
        <end position="271"/>
    </location>
</feature>
<dbReference type="AlphaFoldDB" id="A0A9D1IPB0"/>
<evidence type="ECO:0000256" key="1">
    <source>
        <dbReference type="ARBA" id="ARBA00004141"/>
    </source>
</evidence>
<dbReference type="InterPro" id="IPR001757">
    <property type="entry name" value="P_typ_ATPase"/>
</dbReference>
<dbReference type="GO" id="GO:0016020">
    <property type="term" value="C:membrane"/>
    <property type="evidence" value="ECO:0007669"/>
    <property type="project" value="UniProtKB-SubCell"/>
</dbReference>
<dbReference type="InterPro" id="IPR023214">
    <property type="entry name" value="HAD_sf"/>
</dbReference>
<dbReference type="Proteomes" id="UP000824074">
    <property type="component" value="Unassembled WGS sequence"/>
</dbReference>
<dbReference type="PROSITE" id="PS00154">
    <property type="entry name" value="ATPASE_E1_E2"/>
    <property type="match status" value="1"/>
</dbReference>
<evidence type="ECO:0000256" key="6">
    <source>
        <dbReference type="SAM" id="Phobius"/>
    </source>
</evidence>
<feature type="transmembrane region" description="Helical" evidence="6">
    <location>
        <begin position="588"/>
        <end position="608"/>
    </location>
</feature>
<dbReference type="InterPro" id="IPR059000">
    <property type="entry name" value="ATPase_P-type_domA"/>
</dbReference>
<dbReference type="GO" id="GO:0016887">
    <property type="term" value="F:ATP hydrolysis activity"/>
    <property type="evidence" value="ECO:0007669"/>
    <property type="project" value="InterPro"/>
</dbReference>
<feature type="transmembrane region" description="Helical" evidence="6">
    <location>
        <begin position="656"/>
        <end position="676"/>
    </location>
</feature>
<dbReference type="InterPro" id="IPR023298">
    <property type="entry name" value="ATPase_P-typ_TM_dom_sf"/>
</dbReference>
<dbReference type="InterPro" id="IPR018303">
    <property type="entry name" value="ATPase_P-typ_P_site"/>
</dbReference>
<dbReference type="SFLD" id="SFLDG00002">
    <property type="entry name" value="C1.7:_P-type_atpase_like"/>
    <property type="match status" value="1"/>
</dbReference>